<dbReference type="GO" id="GO:0004563">
    <property type="term" value="F:beta-N-acetylhexosaminidase activity"/>
    <property type="evidence" value="ECO:0007669"/>
    <property type="project" value="UniProtKB-EC"/>
</dbReference>
<keyword evidence="4 8" id="KW-0378">Hydrolase</keyword>
<dbReference type="HOGENOM" id="CLU_008392_0_0_5"/>
<dbReference type="Gene3D" id="3.20.20.300">
    <property type="entry name" value="Glycoside hydrolase, family 3, N-terminal domain"/>
    <property type="match status" value="1"/>
</dbReference>
<gene>
    <name evidence="8" type="ORF">RSPPHO_03010</name>
</gene>
<dbReference type="eggNOG" id="COG1472">
    <property type="taxonomic scope" value="Bacteria"/>
</dbReference>
<dbReference type="STRING" id="1150469.RSPPHO_03010"/>
<name>H6SQB7_PARPM</name>
<protein>
    <recommendedName>
        <fullName evidence="3">beta-N-acetylhexosaminidase</fullName>
        <ecNumber evidence="3">3.2.1.52</ecNumber>
    </recommendedName>
</protein>
<dbReference type="InterPro" id="IPR001764">
    <property type="entry name" value="Glyco_hydro_3_N"/>
</dbReference>
<dbReference type="GO" id="GO:0009254">
    <property type="term" value="P:peptidoglycan turnover"/>
    <property type="evidence" value="ECO:0007669"/>
    <property type="project" value="TreeGrafter"/>
</dbReference>
<dbReference type="PANTHER" id="PTHR30480:SF13">
    <property type="entry name" value="BETA-HEXOSAMINIDASE"/>
    <property type="match status" value="1"/>
</dbReference>
<evidence type="ECO:0000256" key="2">
    <source>
        <dbReference type="ARBA" id="ARBA00005336"/>
    </source>
</evidence>
<keyword evidence="9" id="KW-1185">Reference proteome</keyword>
<evidence type="ECO:0000256" key="3">
    <source>
        <dbReference type="ARBA" id="ARBA00012663"/>
    </source>
</evidence>
<comment type="similarity">
    <text evidence="2">Belongs to the glycosyl hydrolase 3 family.</text>
</comment>
<organism evidence="8 9">
    <name type="scientific">Pararhodospirillum photometricum DSM 122</name>
    <dbReference type="NCBI Taxonomy" id="1150469"/>
    <lineage>
        <taxon>Bacteria</taxon>
        <taxon>Pseudomonadati</taxon>
        <taxon>Pseudomonadota</taxon>
        <taxon>Alphaproteobacteria</taxon>
        <taxon>Rhodospirillales</taxon>
        <taxon>Rhodospirillaceae</taxon>
        <taxon>Pararhodospirillum</taxon>
    </lineage>
</organism>
<dbReference type="EC" id="3.2.1.52" evidence="3"/>
<dbReference type="PANTHER" id="PTHR30480">
    <property type="entry name" value="BETA-HEXOSAMINIDASE-RELATED"/>
    <property type="match status" value="1"/>
</dbReference>
<dbReference type="SUPFAM" id="SSF51445">
    <property type="entry name" value="(Trans)glycosidases"/>
    <property type="match status" value="1"/>
</dbReference>
<dbReference type="InterPro" id="IPR017853">
    <property type="entry name" value="GH"/>
</dbReference>
<dbReference type="GO" id="GO:0005975">
    <property type="term" value="P:carbohydrate metabolic process"/>
    <property type="evidence" value="ECO:0007669"/>
    <property type="project" value="InterPro"/>
</dbReference>
<proteinExistence type="inferred from homology"/>
<sequence length="351" mass="37621">MTPSRPGDRGASLSAEPLALILGVSGLTPTPWEAAFLREINPFGFILFRRNVRDPDQVRALTESLRALVGRPDAPVLIDQEGGRVHRLKPPLWRAPPPAEVFGQLYARDPALGREAAWLNARLIAHDLLALGIDTDCLPVLDVRHPGAHDIVGDRAFSEDPDEVTTLGAAVIDGLEAGGVYPVVKHIPGHGRAQADSHEALPVIDTAFDDLVAHDLVPFRALAQAPFAMTAHILYTALDADAPATLSPTVIERVIRGACAFDGLLMTDDLSMKALAGSMEERSRRSLAAGCDLVLHCNGDASEMEQAARGARPLDSAAQRRWDTARQQRRLPDPGYDAAGGLARLGELLNG</sequence>
<dbReference type="InterPro" id="IPR036962">
    <property type="entry name" value="Glyco_hydro_3_N_sf"/>
</dbReference>
<dbReference type="Pfam" id="PF00933">
    <property type="entry name" value="Glyco_hydro_3"/>
    <property type="match status" value="1"/>
</dbReference>
<dbReference type="InterPro" id="IPR050226">
    <property type="entry name" value="NagZ_Beta-hexosaminidase"/>
</dbReference>
<keyword evidence="5 8" id="KW-0326">Glycosidase</keyword>
<dbReference type="NCBIfam" id="NF003740">
    <property type="entry name" value="PRK05337.1"/>
    <property type="match status" value="1"/>
</dbReference>
<evidence type="ECO:0000256" key="6">
    <source>
        <dbReference type="SAM" id="MobiDB-lite"/>
    </source>
</evidence>
<feature type="domain" description="Glycoside hydrolase family 3 N-terminal" evidence="7">
    <location>
        <begin position="44"/>
        <end position="308"/>
    </location>
</feature>
<evidence type="ECO:0000313" key="9">
    <source>
        <dbReference type="Proteomes" id="UP000033220"/>
    </source>
</evidence>
<comment type="catalytic activity">
    <reaction evidence="1">
        <text>Hydrolysis of terminal non-reducing N-acetyl-D-hexosamine residues in N-acetyl-beta-D-hexosaminides.</text>
        <dbReference type="EC" id="3.2.1.52"/>
    </reaction>
</comment>
<feature type="compositionally biased region" description="Basic and acidic residues" evidence="6">
    <location>
        <begin position="318"/>
        <end position="332"/>
    </location>
</feature>
<accession>H6SQB7</accession>
<dbReference type="PATRIC" id="fig|1150469.3.peg.3392"/>
<dbReference type="Proteomes" id="UP000033220">
    <property type="component" value="Chromosome DSM 122"/>
</dbReference>
<dbReference type="KEGG" id="rpm:RSPPHO_03010"/>
<evidence type="ECO:0000313" key="8">
    <source>
        <dbReference type="EMBL" id="CCG09636.1"/>
    </source>
</evidence>
<feature type="region of interest" description="Disordered" evidence="6">
    <location>
        <begin position="309"/>
        <end position="337"/>
    </location>
</feature>
<reference evidence="8 9" key="1">
    <citation type="submission" date="2012-02" db="EMBL/GenBank/DDBJ databases">
        <title>Shotgun genome sequence of Phaeospirillum photometricum DSM 122.</title>
        <authorList>
            <person name="Duquesne K."/>
            <person name="Sturgis J."/>
        </authorList>
    </citation>
    <scope>NUCLEOTIDE SEQUENCE [LARGE SCALE GENOMIC DNA]</scope>
    <source>
        <strain evidence="9">DSM122</strain>
    </source>
</reference>
<dbReference type="AlphaFoldDB" id="H6SQB7"/>
<evidence type="ECO:0000256" key="5">
    <source>
        <dbReference type="ARBA" id="ARBA00023295"/>
    </source>
</evidence>
<dbReference type="EMBL" id="HE663493">
    <property type="protein sequence ID" value="CCG09636.1"/>
    <property type="molecule type" value="Genomic_DNA"/>
</dbReference>
<evidence type="ECO:0000256" key="4">
    <source>
        <dbReference type="ARBA" id="ARBA00022801"/>
    </source>
</evidence>
<evidence type="ECO:0000256" key="1">
    <source>
        <dbReference type="ARBA" id="ARBA00001231"/>
    </source>
</evidence>
<evidence type="ECO:0000259" key="7">
    <source>
        <dbReference type="Pfam" id="PF00933"/>
    </source>
</evidence>